<dbReference type="InterPro" id="IPR011761">
    <property type="entry name" value="ATP-grasp"/>
</dbReference>
<organism evidence="6 7">
    <name type="scientific">Roseivivax jejudonensis</name>
    <dbReference type="NCBI Taxonomy" id="1529041"/>
    <lineage>
        <taxon>Bacteria</taxon>
        <taxon>Pseudomonadati</taxon>
        <taxon>Pseudomonadota</taxon>
        <taxon>Alphaproteobacteria</taxon>
        <taxon>Rhodobacterales</taxon>
        <taxon>Roseobacteraceae</taxon>
        <taxon>Roseivivax</taxon>
    </lineage>
</organism>
<evidence type="ECO:0000256" key="3">
    <source>
        <dbReference type="PROSITE-ProRule" id="PRU00409"/>
    </source>
</evidence>
<dbReference type="PANTHER" id="PTHR23132:SF23">
    <property type="entry name" value="D-ALANINE--D-ALANINE LIGASE B"/>
    <property type="match status" value="1"/>
</dbReference>
<keyword evidence="7" id="KW-1185">Reference proteome</keyword>
<dbReference type="Gene3D" id="3.30.470.20">
    <property type="entry name" value="ATP-grasp fold, B domain"/>
    <property type="match status" value="1"/>
</dbReference>
<dbReference type="PROSITE" id="PS50975">
    <property type="entry name" value="ATP_GRASP"/>
    <property type="match status" value="1"/>
</dbReference>
<feature type="compositionally biased region" description="Basic and acidic residues" evidence="4">
    <location>
        <begin position="225"/>
        <end position="234"/>
    </location>
</feature>
<name>A0A1X6YVN3_9RHOB</name>
<dbReference type="Pfam" id="PF07478">
    <property type="entry name" value="Dala_Dala_lig_C"/>
    <property type="match status" value="1"/>
</dbReference>
<keyword evidence="3" id="KW-0547">Nucleotide-binding</keyword>
<proteinExistence type="inferred from homology"/>
<dbReference type="InterPro" id="IPR013815">
    <property type="entry name" value="ATP_grasp_subdomain_1"/>
</dbReference>
<dbReference type="EC" id="6.3.2.4" evidence="6"/>
<evidence type="ECO:0000313" key="6">
    <source>
        <dbReference type="EMBL" id="SLN32913.1"/>
    </source>
</evidence>
<evidence type="ECO:0000256" key="1">
    <source>
        <dbReference type="ARBA" id="ARBA00010871"/>
    </source>
</evidence>
<dbReference type="EMBL" id="FWFK01000002">
    <property type="protein sequence ID" value="SLN32913.1"/>
    <property type="molecule type" value="Genomic_DNA"/>
</dbReference>
<keyword evidence="2 6" id="KW-0436">Ligase</keyword>
<evidence type="ECO:0000259" key="5">
    <source>
        <dbReference type="PROSITE" id="PS50975"/>
    </source>
</evidence>
<feature type="region of interest" description="Disordered" evidence="4">
    <location>
        <begin position="225"/>
        <end position="246"/>
    </location>
</feature>
<dbReference type="RefSeq" id="WP_143535069.1">
    <property type="nucleotide sequence ID" value="NZ_FWFK01000002.1"/>
</dbReference>
<evidence type="ECO:0000256" key="2">
    <source>
        <dbReference type="ARBA" id="ARBA00022598"/>
    </source>
</evidence>
<dbReference type="Gene3D" id="3.30.1490.20">
    <property type="entry name" value="ATP-grasp fold, A domain"/>
    <property type="match status" value="1"/>
</dbReference>
<evidence type="ECO:0000313" key="7">
    <source>
        <dbReference type="Proteomes" id="UP000193570"/>
    </source>
</evidence>
<dbReference type="PANTHER" id="PTHR23132">
    <property type="entry name" value="D-ALANINE--D-ALANINE LIGASE"/>
    <property type="match status" value="1"/>
</dbReference>
<comment type="similarity">
    <text evidence="1">Belongs to the D-alanine--D-alanine ligase family.</text>
</comment>
<sequence>MDVLHLFGSTHDAFYYDLSRMYAETALSPAGTRARYAAVAPDGHWRFGPAPDALGAPMALPAALAEIGRPDLVVPHMFCRRGMTAYRALVEEVLGLPLVGAAAGTAALAQSKTRTRDVVAAAGVRVSAAERLSPGALPGLAPPYVVKPDSEDNSLGISVVHDSAEAAAAVAHARRFDAEVFAEAFVPGREIRVAVVELDGETLVPAFLEYPVSAARPIREVADKLEPGDGEGRAGLRQSRRADAQPVCPAPVDPDLGRALGGAARAAHRALGARHYSLFDFRIHAETGEPHLLEAGLFWSFSALSAISKMLAGAGHDPTEITGRLWRDAAGQSTRPRSVAE</sequence>
<dbReference type="AlphaFoldDB" id="A0A1X6YVN3"/>
<dbReference type="GO" id="GO:0046872">
    <property type="term" value="F:metal ion binding"/>
    <property type="evidence" value="ECO:0007669"/>
    <property type="project" value="InterPro"/>
</dbReference>
<reference evidence="6 7" key="1">
    <citation type="submission" date="2017-03" db="EMBL/GenBank/DDBJ databases">
        <authorList>
            <person name="Afonso C.L."/>
            <person name="Miller P.J."/>
            <person name="Scott M.A."/>
            <person name="Spackman E."/>
            <person name="Goraichik I."/>
            <person name="Dimitrov K.M."/>
            <person name="Suarez D.L."/>
            <person name="Swayne D.E."/>
        </authorList>
    </citation>
    <scope>NUCLEOTIDE SEQUENCE [LARGE SCALE GENOMIC DNA]</scope>
    <source>
        <strain evidence="6 7">CECT 8625</strain>
    </source>
</reference>
<dbReference type="OrthoDB" id="9813261at2"/>
<keyword evidence="3" id="KW-0067">ATP-binding</keyword>
<dbReference type="GO" id="GO:0008716">
    <property type="term" value="F:D-alanine-D-alanine ligase activity"/>
    <property type="evidence" value="ECO:0007669"/>
    <property type="project" value="UniProtKB-EC"/>
</dbReference>
<dbReference type="SUPFAM" id="SSF56059">
    <property type="entry name" value="Glutathione synthetase ATP-binding domain-like"/>
    <property type="match status" value="1"/>
</dbReference>
<dbReference type="InterPro" id="IPR011095">
    <property type="entry name" value="Dala_Dala_lig_C"/>
</dbReference>
<accession>A0A1X6YVN3</accession>
<feature type="domain" description="ATP-grasp" evidence="5">
    <location>
        <begin position="116"/>
        <end position="327"/>
    </location>
</feature>
<protein>
    <submittedName>
        <fullName evidence="6">D-alanine--D-alanine ligase</fullName>
        <ecNumber evidence="6">6.3.2.4</ecNumber>
    </submittedName>
</protein>
<gene>
    <name evidence="6" type="primary">ddl</name>
    <name evidence="6" type="ORF">ROJ8625_01540</name>
</gene>
<dbReference type="Proteomes" id="UP000193570">
    <property type="component" value="Unassembled WGS sequence"/>
</dbReference>
<evidence type="ECO:0000256" key="4">
    <source>
        <dbReference type="SAM" id="MobiDB-lite"/>
    </source>
</evidence>
<dbReference type="GO" id="GO:0005524">
    <property type="term" value="F:ATP binding"/>
    <property type="evidence" value="ECO:0007669"/>
    <property type="project" value="UniProtKB-UniRule"/>
</dbReference>